<name>A0ABD3B382_9GENT</name>
<accession>A0ABD3B382</accession>
<evidence type="ECO:0000313" key="2">
    <source>
        <dbReference type="Proteomes" id="UP001630127"/>
    </source>
</evidence>
<keyword evidence="2" id="KW-1185">Reference proteome</keyword>
<dbReference type="Proteomes" id="UP001630127">
    <property type="component" value="Unassembled WGS sequence"/>
</dbReference>
<sequence length="195" mass="22444">MIEDMDQIAKNPQILVIYHNFLNFIWHVECPVFYALTIPSRLFTFIASSAVLVAQDLKKHLSNWDALFLVLSIVQRLYDFVMQIVETQATKPVILGSPITSTQELDFHASRDHDGNGTKNDHNLQYFVPNEDVHSSSSGPKKMVNIYENVEMWPNIKSNKKMKSMERLSSREDEIEKSKPLKFILKVGSNVKDMD</sequence>
<organism evidence="1 2">
    <name type="scientific">Cinchona calisaya</name>
    <dbReference type="NCBI Taxonomy" id="153742"/>
    <lineage>
        <taxon>Eukaryota</taxon>
        <taxon>Viridiplantae</taxon>
        <taxon>Streptophyta</taxon>
        <taxon>Embryophyta</taxon>
        <taxon>Tracheophyta</taxon>
        <taxon>Spermatophyta</taxon>
        <taxon>Magnoliopsida</taxon>
        <taxon>eudicotyledons</taxon>
        <taxon>Gunneridae</taxon>
        <taxon>Pentapetalae</taxon>
        <taxon>asterids</taxon>
        <taxon>lamiids</taxon>
        <taxon>Gentianales</taxon>
        <taxon>Rubiaceae</taxon>
        <taxon>Cinchonoideae</taxon>
        <taxon>Cinchoneae</taxon>
        <taxon>Cinchona</taxon>
    </lineage>
</organism>
<protein>
    <submittedName>
        <fullName evidence="1">Uncharacterized protein</fullName>
    </submittedName>
</protein>
<evidence type="ECO:0000313" key="1">
    <source>
        <dbReference type="EMBL" id="KAL3538005.1"/>
    </source>
</evidence>
<dbReference type="EMBL" id="JBJUIK010000001">
    <property type="protein sequence ID" value="KAL3538005.1"/>
    <property type="molecule type" value="Genomic_DNA"/>
</dbReference>
<proteinExistence type="predicted"/>
<comment type="caution">
    <text evidence="1">The sequence shown here is derived from an EMBL/GenBank/DDBJ whole genome shotgun (WGS) entry which is preliminary data.</text>
</comment>
<reference evidence="1 2" key="1">
    <citation type="submission" date="2024-11" db="EMBL/GenBank/DDBJ databases">
        <title>A near-complete genome assembly of Cinchona calisaya.</title>
        <authorList>
            <person name="Lian D.C."/>
            <person name="Zhao X.W."/>
            <person name="Wei L."/>
        </authorList>
    </citation>
    <scope>NUCLEOTIDE SEQUENCE [LARGE SCALE GENOMIC DNA]</scope>
    <source>
        <tissue evidence="1">Nenye</tissue>
    </source>
</reference>
<gene>
    <name evidence="1" type="ORF">ACH5RR_001371</name>
</gene>
<dbReference type="AlphaFoldDB" id="A0ABD3B382"/>